<organism evidence="4 5">
    <name type="scientific">Janibacter indicus</name>
    <dbReference type="NCBI Taxonomy" id="857417"/>
    <lineage>
        <taxon>Bacteria</taxon>
        <taxon>Bacillati</taxon>
        <taxon>Actinomycetota</taxon>
        <taxon>Actinomycetes</taxon>
        <taxon>Micrococcales</taxon>
        <taxon>Intrasporangiaceae</taxon>
        <taxon>Janibacter</taxon>
    </lineage>
</organism>
<dbReference type="Pfam" id="PF13239">
    <property type="entry name" value="2TM"/>
    <property type="match status" value="1"/>
</dbReference>
<gene>
    <name evidence="4" type="ORF">IGS73_15140</name>
</gene>
<sequence length="105" mass="11785">MGSSRGQFDPRREATSGESEDELRTRALNRLKAKKALAGHVVLYVAVNLMLVVIWWVTGAGFFWPAFPLLGWGIGLAYNAWEVMSPQPGPDAIRAEMDRLRNRQN</sequence>
<protein>
    <submittedName>
        <fullName evidence="4">2TM domain-containing protein</fullName>
    </submittedName>
</protein>
<proteinExistence type="predicted"/>
<evidence type="ECO:0000313" key="5">
    <source>
        <dbReference type="Proteomes" id="UP000593998"/>
    </source>
</evidence>
<accession>A0A7L9IZ45</accession>
<keyword evidence="2" id="KW-0812">Transmembrane</keyword>
<evidence type="ECO:0000256" key="1">
    <source>
        <dbReference type="SAM" id="MobiDB-lite"/>
    </source>
</evidence>
<keyword evidence="2" id="KW-1133">Transmembrane helix</keyword>
<dbReference type="Proteomes" id="UP000593998">
    <property type="component" value="Chromosome"/>
</dbReference>
<dbReference type="InterPro" id="IPR025698">
    <property type="entry name" value="2TM_dom"/>
</dbReference>
<evidence type="ECO:0000256" key="2">
    <source>
        <dbReference type="SAM" id="Phobius"/>
    </source>
</evidence>
<evidence type="ECO:0000313" key="4">
    <source>
        <dbReference type="EMBL" id="QOK22399.1"/>
    </source>
</evidence>
<feature type="domain" description="2TM" evidence="3">
    <location>
        <begin position="26"/>
        <end position="86"/>
    </location>
</feature>
<dbReference type="AlphaFoldDB" id="A0A7L9IZ45"/>
<name>A0A7L9IZ45_9MICO</name>
<feature type="region of interest" description="Disordered" evidence="1">
    <location>
        <begin position="1"/>
        <end position="21"/>
    </location>
</feature>
<reference evidence="4 5" key="1">
    <citation type="submission" date="2020-10" db="EMBL/GenBank/DDBJ databases">
        <title>Janibacter indicus TT2 genome sequence.</title>
        <authorList>
            <person name="Lee K."/>
            <person name="Ganzorig M."/>
        </authorList>
    </citation>
    <scope>NUCLEOTIDE SEQUENCE [LARGE SCALE GENOMIC DNA]</scope>
    <source>
        <strain evidence="4 5">TT2</strain>
    </source>
</reference>
<dbReference type="EMBL" id="CP062789">
    <property type="protein sequence ID" value="QOK22399.1"/>
    <property type="molecule type" value="Genomic_DNA"/>
</dbReference>
<feature type="transmembrane region" description="Helical" evidence="2">
    <location>
        <begin position="62"/>
        <end position="81"/>
    </location>
</feature>
<keyword evidence="2" id="KW-0472">Membrane</keyword>
<dbReference type="RefSeq" id="WP_192910911.1">
    <property type="nucleotide sequence ID" value="NZ_CP062789.1"/>
</dbReference>
<feature type="transmembrane region" description="Helical" evidence="2">
    <location>
        <begin position="36"/>
        <end position="56"/>
    </location>
</feature>
<evidence type="ECO:0000259" key="3">
    <source>
        <dbReference type="Pfam" id="PF13239"/>
    </source>
</evidence>